<sequence>MNELISFDRNQRLESVLNYIKKLNHNDLYQIKKAILQQEFELNFDGCVPDIFETKIKTMKYKSSYDNPEGWECGNGIKCKFKMEFDNDCSIDLCCEYTTYYDGGDLDYTDIDDNRSININIGQKSYTIGFNAKNHQTNFTINDNVLKLLDALSIEKNDLNKKNLGILIYNIVGMAKPENYDESIDIMSCDNFDNITFNYESETK</sequence>
<protein>
    <submittedName>
        <fullName evidence="1">Uncharacterized protein</fullName>
    </submittedName>
</protein>
<reference evidence="1" key="1">
    <citation type="submission" date="2018-01" db="EMBL/GenBank/DDBJ databases">
        <title>Draft genome sequence of Bandra megavirus.</title>
        <authorList>
            <person name="Chatterjee A."/>
            <person name="Yadav R."/>
            <person name="Kondabagil K."/>
        </authorList>
    </citation>
    <scope>NUCLEOTIDE SEQUENCE</scope>
    <source>
        <strain evidence="1">KK-1</strain>
    </source>
</reference>
<organism evidence="1">
    <name type="scientific">Bandra megavirus</name>
    <dbReference type="NCBI Taxonomy" id="2071566"/>
    <lineage>
        <taxon>Viruses</taxon>
        <taxon>Varidnaviria</taxon>
        <taxon>Bamfordvirae</taxon>
        <taxon>Nucleocytoviricota</taxon>
        <taxon>Megaviricetes</taxon>
        <taxon>Imitervirales</taxon>
        <taxon>Mimiviridae</taxon>
        <taxon>Megamimivirinae</taxon>
        <taxon>Megavirus</taxon>
    </lineage>
</organism>
<proteinExistence type="predicted"/>
<name>A0A2K9V9L1_9VIRU</name>
<evidence type="ECO:0000313" key="1">
    <source>
        <dbReference type="EMBL" id="AUV58874.1"/>
    </source>
</evidence>
<dbReference type="Pfam" id="PF19231">
    <property type="entry name" value="DUF5884"/>
    <property type="match status" value="1"/>
</dbReference>
<accession>A0A2K9V9L1</accession>
<dbReference type="InterPro" id="IPR045365">
    <property type="entry name" value="DUF5884"/>
</dbReference>
<dbReference type="EMBL" id="MG779383">
    <property type="protein sequence ID" value="AUV58874.1"/>
    <property type="molecule type" value="Genomic_DNA"/>
</dbReference>